<proteinExistence type="predicted"/>
<organism evidence="2 3">
    <name type="scientific">Actinacidiphila acidipaludis</name>
    <dbReference type="NCBI Taxonomy" id="2873382"/>
    <lineage>
        <taxon>Bacteria</taxon>
        <taxon>Bacillati</taxon>
        <taxon>Actinomycetota</taxon>
        <taxon>Actinomycetes</taxon>
        <taxon>Kitasatosporales</taxon>
        <taxon>Streptomycetaceae</taxon>
        <taxon>Actinacidiphila</taxon>
    </lineage>
</organism>
<feature type="non-terminal residue" evidence="2">
    <location>
        <position position="182"/>
    </location>
</feature>
<protein>
    <submittedName>
        <fullName evidence="2">Uncharacterized protein</fullName>
    </submittedName>
</protein>
<evidence type="ECO:0000256" key="1">
    <source>
        <dbReference type="SAM" id="MobiDB-lite"/>
    </source>
</evidence>
<keyword evidence="3" id="KW-1185">Reference proteome</keyword>
<sequence>MGIPYPTLGFDPCPGDPEGVTALAGEWQDAAFLMTEIAIKLDSSDPIQARWRGKAADAFRTKLSAQRVVIGKLRASYEDNGALLTQWAGQLKDFQAEAAALELHAAGLDEQRRRQSSGPRATPEPVPEASPPPPGQRPAPSIPPEPLLTQISGVHAQALQLQERYLAAARALARKVEALLHL</sequence>
<feature type="compositionally biased region" description="Pro residues" evidence="1">
    <location>
        <begin position="122"/>
        <end position="146"/>
    </location>
</feature>
<evidence type="ECO:0000313" key="2">
    <source>
        <dbReference type="EMBL" id="MBY8883174.1"/>
    </source>
</evidence>
<dbReference type="RefSeq" id="WP_372461733.1">
    <property type="nucleotide sequence ID" value="NZ_JAINZZ010000123.1"/>
</dbReference>
<reference evidence="2 3" key="1">
    <citation type="submission" date="2021-08" db="EMBL/GenBank/DDBJ databases">
        <title>WGS of actinomycetes from Thailand.</title>
        <authorList>
            <person name="Thawai C."/>
        </authorList>
    </citation>
    <scope>NUCLEOTIDE SEQUENCE [LARGE SCALE GENOMIC DNA]</scope>
    <source>
        <strain evidence="2 3">PLK6-54</strain>
    </source>
</reference>
<dbReference type="Proteomes" id="UP000778578">
    <property type="component" value="Unassembled WGS sequence"/>
</dbReference>
<dbReference type="EMBL" id="JAINZZ010000123">
    <property type="protein sequence ID" value="MBY8883174.1"/>
    <property type="molecule type" value="Genomic_DNA"/>
</dbReference>
<accession>A0ABS7QKI7</accession>
<evidence type="ECO:0000313" key="3">
    <source>
        <dbReference type="Proteomes" id="UP000778578"/>
    </source>
</evidence>
<gene>
    <name evidence="2" type="ORF">K7862_36890</name>
</gene>
<feature type="region of interest" description="Disordered" evidence="1">
    <location>
        <begin position="108"/>
        <end position="147"/>
    </location>
</feature>
<comment type="caution">
    <text evidence="2">The sequence shown here is derived from an EMBL/GenBank/DDBJ whole genome shotgun (WGS) entry which is preliminary data.</text>
</comment>
<name>A0ABS7QKI7_9ACTN</name>